<sequence length="198" mass="21861">MPSKPGKARMGSKLLVRAPTDKFIPKSMTPSSRRFGKSGSDQKIAATPRLCDFLKIRGGEIVSELNAGQIRLVIRKLPEDGETLSEFIEVPDEFGHAIPTQSFQARGCRYSFKRTIAPVMTCPMFLFGAASLKLISCYATSVSTAGNCRERCVANTVQEAGKAEVERFGVEETSDPVKHFKRESVHVAYLWSWKATVV</sequence>
<organism evidence="2 3">
    <name type="scientific">Gonapodya prolifera (strain JEL478)</name>
    <name type="common">Monoblepharis prolifera</name>
    <dbReference type="NCBI Taxonomy" id="1344416"/>
    <lineage>
        <taxon>Eukaryota</taxon>
        <taxon>Fungi</taxon>
        <taxon>Fungi incertae sedis</taxon>
        <taxon>Chytridiomycota</taxon>
        <taxon>Chytridiomycota incertae sedis</taxon>
        <taxon>Monoblepharidomycetes</taxon>
        <taxon>Monoblepharidales</taxon>
        <taxon>Gonapodyaceae</taxon>
        <taxon>Gonapodya</taxon>
    </lineage>
</organism>
<evidence type="ECO:0000313" key="2">
    <source>
        <dbReference type="EMBL" id="KXS09909.1"/>
    </source>
</evidence>
<keyword evidence="3" id="KW-1185">Reference proteome</keyword>
<protein>
    <submittedName>
        <fullName evidence="2">Uncharacterized protein</fullName>
    </submittedName>
</protein>
<dbReference type="EMBL" id="KQ965844">
    <property type="protein sequence ID" value="KXS09909.1"/>
    <property type="molecule type" value="Genomic_DNA"/>
</dbReference>
<reference evidence="2 3" key="1">
    <citation type="journal article" date="2015" name="Genome Biol. Evol.">
        <title>Phylogenomic analyses indicate that early fungi evolved digesting cell walls of algal ancestors of land plants.</title>
        <authorList>
            <person name="Chang Y."/>
            <person name="Wang S."/>
            <person name="Sekimoto S."/>
            <person name="Aerts A.L."/>
            <person name="Choi C."/>
            <person name="Clum A."/>
            <person name="LaButti K.M."/>
            <person name="Lindquist E.A."/>
            <person name="Yee Ngan C."/>
            <person name="Ohm R.A."/>
            <person name="Salamov A.A."/>
            <person name="Grigoriev I.V."/>
            <person name="Spatafora J.W."/>
            <person name="Berbee M.L."/>
        </authorList>
    </citation>
    <scope>NUCLEOTIDE SEQUENCE [LARGE SCALE GENOMIC DNA]</scope>
    <source>
        <strain evidence="2 3">JEL478</strain>
    </source>
</reference>
<evidence type="ECO:0000256" key="1">
    <source>
        <dbReference type="SAM" id="MobiDB-lite"/>
    </source>
</evidence>
<dbReference type="AlphaFoldDB" id="A0A138ZZH7"/>
<dbReference type="Proteomes" id="UP000070544">
    <property type="component" value="Unassembled WGS sequence"/>
</dbReference>
<feature type="region of interest" description="Disordered" evidence="1">
    <location>
        <begin position="19"/>
        <end position="41"/>
    </location>
</feature>
<evidence type="ECO:0000313" key="3">
    <source>
        <dbReference type="Proteomes" id="UP000070544"/>
    </source>
</evidence>
<proteinExistence type="predicted"/>
<name>A0A138ZZH7_GONPJ</name>
<gene>
    <name evidence="2" type="ORF">M427DRAFT_149322</name>
</gene>
<accession>A0A138ZZH7</accession>